<dbReference type="InterPro" id="IPR029063">
    <property type="entry name" value="SAM-dependent_MTases_sf"/>
</dbReference>
<dbReference type="SUPFAM" id="SSF53335">
    <property type="entry name" value="S-adenosyl-L-methionine-dependent methyltransferases"/>
    <property type="match status" value="1"/>
</dbReference>
<dbReference type="GO" id="GO:0032259">
    <property type="term" value="P:methylation"/>
    <property type="evidence" value="ECO:0007669"/>
    <property type="project" value="UniProtKB-KW"/>
</dbReference>
<feature type="domain" description="Methyltransferase" evidence="2">
    <location>
        <begin position="40"/>
        <end position="135"/>
    </location>
</feature>
<dbReference type="RefSeq" id="WP_086090697.1">
    <property type="nucleotide sequence ID" value="NZ_CP021112.1"/>
</dbReference>
<evidence type="ECO:0000313" key="3">
    <source>
        <dbReference type="EMBL" id="ARQ02266.1"/>
    </source>
</evidence>
<keyword evidence="1 3" id="KW-0808">Transferase</keyword>
<keyword evidence="3" id="KW-0489">Methyltransferase</keyword>
<dbReference type="InterPro" id="IPR041698">
    <property type="entry name" value="Methyltransf_25"/>
</dbReference>
<evidence type="ECO:0000256" key="1">
    <source>
        <dbReference type="ARBA" id="ARBA00022679"/>
    </source>
</evidence>
<accession>A0A1W6ZY77</accession>
<dbReference type="KEGG" id="psin:CAK95_26565"/>
<evidence type="ECO:0000259" key="2">
    <source>
        <dbReference type="Pfam" id="PF13649"/>
    </source>
</evidence>
<dbReference type="Pfam" id="PF13649">
    <property type="entry name" value="Methyltransf_25"/>
    <property type="match status" value="1"/>
</dbReference>
<reference evidence="3 4" key="1">
    <citation type="submission" date="2017-05" db="EMBL/GenBank/DDBJ databases">
        <title>Full genome sequence of Pseudorhodoplanes sinuspersici.</title>
        <authorList>
            <person name="Dastgheib S.M.M."/>
            <person name="Shavandi M."/>
            <person name="Tirandaz H."/>
        </authorList>
    </citation>
    <scope>NUCLEOTIDE SEQUENCE [LARGE SCALE GENOMIC DNA]</scope>
    <source>
        <strain evidence="3 4">RIPI110</strain>
    </source>
</reference>
<dbReference type="GO" id="GO:0008168">
    <property type="term" value="F:methyltransferase activity"/>
    <property type="evidence" value="ECO:0007669"/>
    <property type="project" value="UniProtKB-KW"/>
</dbReference>
<keyword evidence="4" id="KW-1185">Reference proteome</keyword>
<dbReference type="OrthoDB" id="9808140at2"/>
<dbReference type="CDD" id="cd02440">
    <property type="entry name" value="AdoMet_MTases"/>
    <property type="match status" value="1"/>
</dbReference>
<organism evidence="3 4">
    <name type="scientific">Pseudorhodoplanes sinuspersici</name>
    <dbReference type="NCBI Taxonomy" id="1235591"/>
    <lineage>
        <taxon>Bacteria</taxon>
        <taxon>Pseudomonadati</taxon>
        <taxon>Pseudomonadota</taxon>
        <taxon>Alphaproteobacteria</taxon>
        <taxon>Hyphomicrobiales</taxon>
        <taxon>Pseudorhodoplanes</taxon>
    </lineage>
</organism>
<name>A0A1W6ZY77_9HYPH</name>
<sequence>MPIPGFFEGTGMPDPGWWEALWPDPAKVLADVGIEPEMSVVDLCCGDGWFTYPLSRIAREVIAIDIDGALLNAAKVRIAERGGAQNITFVEADAYEMAKAIRAPVDHVFLANAFHGVPDKPRLARAVHDVLKPGGLFAIVSWHARPREETTVLGAPRGPATSLRMTPSQTIAAVEPGGLTFQKQVEVSPYHYGAVFQRPPG</sequence>
<protein>
    <submittedName>
        <fullName evidence="3">Methyltransferase</fullName>
    </submittedName>
</protein>
<dbReference type="Gene3D" id="3.40.50.150">
    <property type="entry name" value="Vaccinia Virus protein VP39"/>
    <property type="match status" value="1"/>
</dbReference>
<dbReference type="EMBL" id="CP021112">
    <property type="protein sequence ID" value="ARQ02266.1"/>
    <property type="molecule type" value="Genomic_DNA"/>
</dbReference>
<proteinExistence type="predicted"/>
<evidence type="ECO:0000313" key="4">
    <source>
        <dbReference type="Proteomes" id="UP000194137"/>
    </source>
</evidence>
<dbReference type="PANTHER" id="PTHR43861">
    <property type="entry name" value="TRANS-ACONITATE 2-METHYLTRANSFERASE-RELATED"/>
    <property type="match status" value="1"/>
</dbReference>
<dbReference type="AlphaFoldDB" id="A0A1W6ZY77"/>
<gene>
    <name evidence="3" type="ORF">CAK95_26565</name>
</gene>
<dbReference type="Proteomes" id="UP000194137">
    <property type="component" value="Chromosome"/>
</dbReference>